<keyword evidence="1" id="KW-0808">Transferase</keyword>
<keyword evidence="1" id="KW-0723">Serine/threonine-protein kinase</keyword>
<dbReference type="PANTHER" id="PTHR35526">
    <property type="entry name" value="ANTI-SIGMA-F FACTOR RSBW-RELATED"/>
    <property type="match status" value="1"/>
</dbReference>
<evidence type="ECO:0000313" key="5">
    <source>
        <dbReference type="Proteomes" id="UP000616724"/>
    </source>
</evidence>
<feature type="domain" description="MEDS" evidence="3">
    <location>
        <begin position="14"/>
        <end position="158"/>
    </location>
</feature>
<dbReference type="Proteomes" id="UP000616724">
    <property type="component" value="Unassembled WGS sequence"/>
</dbReference>
<dbReference type="Pfam" id="PF14417">
    <property type="entry name" value="MEDS"/>
    <property type="match status" value="1"/>
</dbReference>
<dbReference type="Gene3D" id="3.30.565.10">
    <property type="entry name" value="Histidine kinase-like ATPase, C-terminal domain"/>
    <property type="match status" value="1"/>
</dbReference>
<dbReference type="EMBL" id="BOOH01000060">
    <property type="protein sequence ID" value="GIH80525.1"/>
    <property type="molecule type" value="Genomic_DNA"/>
</dbReference>
<accession>A0A8J3W928</accession>
<gene>
    <name evidence="4" type="ORF">Plo01_69540</name>
</gene>
<dbReference type="SUPFAM" id="SSF55874">
    <property type="entry name" value="ATPase domain of HSP90 chaperone/DNA topoisomerase II/histidine kinase"/>
    <property type="match status" value="1"/>
</dbReference>
<keyword evidence="1" id="KW-0418">Kinase</keyword>
<evidence type="ECO:0000256" key="1">
    <source>
        <dbReference type="ARBA" id="ARBA00022527"/>
    </source>
</evidence>
<dbReference type="PANTHER" id="PTHR35526:SF3">
    <property type="entry name" value="ANTI-SIGMA-F FACTOR RSBW"/>
    <property type="match status" value="1"/>
</dbReference>
<organism evidence="4 5">
    <name type="scientific">Planobispora longispora</name>
    <dbReference type="NCBI Taxonomy" id="28887"/>
    <lineage>
        <taxon>Bacteria</taxon>
        <taxon>Bacillati</taxon>
        <taxon>Actinomycetota</taxon>
        <taxon>Actinomycetes</taxon>
        <taxon>Streptosporangiales</taxon>
        <taxon>Streptosporangiaceae</taxon>
        <taxon>Planobispora</taxon>
    </lineage>
</organism>
<dbReference type="AlphaFoldDB" id="A0A8J3W928"/>
<feature type="domain" description="Histidine kinase/HSP90-like ATPase" evidence="2">
    <location>
        <begin position="203"/>
        <end position="311"/>
    </location>
</feature>
<evidence type="ECO:0000313" key="4">
    <source>
        <dbReference type="EMBL" id="GIH80525.1"/>
    </source>
</evidence>
<dbReference type="InterPro" id="IPR036890">
    <property type="entry name" value="HATPase_C_sf"/>
</dbReference>
<dbReference type="InterPro" id="IPR047718">
    <property type="entry name" value="RsbA-like_anti_sig"/>
</dbReference>
<evidence type="ECO:0000259" key="2">
    <source>
        <dbReference type="Pfam" id="PF13581"/>
    </source>
</evidence>
<keyword evidence="5" id="KW-1185">Reference proteome</keyword>
<comment type="caution">
    <text evidence="4">The sequence shown here is derived from an EMBL/GenBank/DDBJ whole genome shotgun (WGS) entry which is preliminary data.</text>
</comment>
<dbReference type="InterPro" id="IPR050267">
    <property type="entry name" value="Anti-sigma-factor_SerPK"/>
</dbReference>
<dbReference type="InterPro" id="IPR025847">
    <property type="entry name" value="MEDS_domain"/>
</dbReference>
<name>A0A8J3W928_9ACTN</name>
<dbReference type="InterPro" id="IPR003594">
    <property type="entry name" value="HATPase_dom"/>
</dbReference>
<dbReference type="CDD" id="cd16936">
    <property type="entry name" value="HATPase_RsbW-like"/>
    <property type="match status" value="1"/>
</dbReference>
<dbReference type="GO" id="GO:0004674">
    <property type="term" value="F:protein serine/threonine kinase activity"/>
    <property type="evidence" value="ECO:0007669"/>
    <property type="project" value="UniProtKB-KW"/>
</dbReference>
<sequence>MTASPTQRVPELVHHALIYDSDEAFLAATAGFCLDGLAAGDKVLAVTTAANIGLLKDGLGQISDGVQFVTAQDWYDTPGRTLAAYNRYVNAHKTHHRRVRIIGEPVWHGRSPAEEAEWTRYESVINAAFEGSPAWIVCPYDERVLPERVVSDARRTHPQLLTGDTARDSRVYTDPAAFTHASDHLPLPLPPAGTHVESTFDADLGRTRRLVSAWATALGLADGTAGRLVLAVNEVVVNAVRHGGGHGRIRLWADHSVIRCDVTDSGRLRAPFPGYLPPDPAADRGHGLWVVRQLCDLLEIRGGEHGTQVRLHLSRA</sequence>
<evidence type="ECO:0000259" key="3">
    <source>
        <dbReference type="Pfam" id="PF14417"/>
    </source>
</evidence>
<dbReference type="NCBIfam" id="NF041045">
    <property type="entry name" value="RsbA_anti_sig"/>
    <property type="match status" value="1"/>
</dbReference>
<dbReference type="Pfam" id="PF13581">
    <property type="entry name" value="HATPase_c_2"/>
    <property type="match status" value="1"/>
</dbReference>
<protein>
    <submittedName>
        <fullName evidence="4">Anti-sigma regulatory factor</fullName>
    </submittedName>
</protein>
<dbReference type="RefSeq" id="WP_203894949.1">
    <property type="nucleotide sequence ID" value="NZ_BOOH01000060.1"/>
</dbReference>
<proteinExistence type="predicted"/>
<reference evidence="4 5" key="1">
    <citation type="submission" date="2021-01" db="EMBL/GenBank/DDBJ databases">
        <title>Whole genome shotgun sequence of Planobispora longispora NBRC 13918.</title>
        <authorList>
            <person name="Komaki H."/>
            <person name="Tamura T."/>
        </authorList>
    </citation>
    <scope>NUCLEOTIDE SEQUENCE [LARGE SCALE GENOMIC DNA]</scope>
    <source>
        <strain evidence="4 5">NBRC 13918</strain>
    </source>
</reference>